<dbReference type="EMBL" id="JAVFKD010000015">
    <property type="protein sequence ID" value="KAK5989220.1"/>
    <property type="molecule type" value="Genomic_DNA"/>
</dbReference>
<name>A0ABR0SBN9_9HYPO</name>
<dbReference type="Proteomes" id="UP001338125">
    <property type="component" value="Unassembled WGS sequence"/>
</dbReference>
<reference evidence="2 3" key="1">
    <citation type="submission" date="2024-01" db="EMBL/GenBank/DDBJ databases">
        <title>Complete genome of Cladobotryum mycophilum ATHUM6906.</title>
        <authorList>
            <person name="Christinaki A.C."/>
            <person name="Myridakis A.I."/>
            <person name="Kouvelis V.N."/>
        </authorList>
    </citation>
    <scope>NUCLEOTIDE SEQUENCE [LARGE SCALE GENOMIC DNA]</scope>
    <source>
        <strain evidence="2 3">ATHUM6906</strain>
    </source>
</reference>
<accession>A0ABR0SBN9</accession>
<sequence length="113" mass="12757">MPQPTTRDTEKRTASPSPEPVMSFGCKMNPHSWRHKSEKPVNLAINSSFGSLSPSTVSRTRPGREVPKKQKSWNLCVATGWVRDLRHPRRPVNLVLGPKRDQQTRVFRVGGTL</sequence>
<feature type="region of interest" description="Disordered" evidence="1">
    <location>
        <begin position="1"/>
        <end position="24"/>
    </location>
</feature>
<evidence type="ECO:0000256" key="1">
    <source>
        <dbReference type="SAM" id="MobiDB-lite"/>
    </source>
</evidence>
<feature type="region of interest" description="Disordered" evidence="1">
    <location>
        <begin position="50"/>
        <end position="69"/>
    </location>
</feature>
<comment type="caution">
    <text evidence="2">The sequence shown here is derived from an EMBL/GenBank/DDBJ whole genome shotgun (WGS) entry which is preliminary data.</text>
</comment>
<evidence type="ECO:0000313" key="3">
    <source>
        <dbReference type="Proteomes" id="UP001338125"/>
    </source>
</evidence>
<evidence type="ECO:0000313" key="2">
    <source>
        <dbReference type="EMBL" id="KAK5989220.1"/>
    </source>
</evidence>
<gene>
    <name evidence="2" type="ORF">PT974_10722</name>
</gene>
<proteinExistence type="predicted"/>
<protein>
    <submittedName>
        <fullName evidence="2">Uncharacterized protein</fullName>
    </submittedName>
</protein>
<organism evidence="2 3">
    <name type="scientific">Cladobotryum mycophilum</name>
    <dbReference type="NCBI Taxonomy" id="491253"/>
    <lineage>
        <taxon>Eukaryota</taxon>
        <taxon>Fungi</taxon>
        <taxon>Dikarya</taxon>
        <taxon>Ascomycota</taxon>
        <taxon>Pezizomycotina</taxon>
        <taxon>Sordariomycetes</taxon>
        <taxon>Hypocreomycetidae</taxon>
        <taxon>Hypocreales</taxon>
        <taxon>Hypocreaceae</taxon>
        <taxon>Cladobotryum</taxon>
    </lineage>
</organism>
<feature type="compositionally biased region" description="Polar residues" evidence="1">
    <location>
        <begin position="50"/>
        <end position="59"/>
    </location>
</feature>
<keyword evidence="3" id="KW-1185">Reference proteome</keyword>